<feature type="compositionally biased region" description="Low complexity" evidence="1">
    <location>
        <begin position="78"/>
        <end position="93"/>
    </location>
</feature>
<accession>A0A371CLJ0</accession>
<dbReference type="Proteomes" id="UP000256964">
    <property type="component" value="Unassembled WGS sequence"/>
</dbReference>
<proteinExistence type="predicted"/>
<evidence type="ECO:0000313" key="2">
    <source>
        <dbReference type="EMBL" id="RDX41149.1"/>
    </source>
</evidence>
<reference evidence="2 3" key="1">
    <citation type="journal article" date="2018" name="Biotechnol. Biofuels">
        <title>Integrative visual omics of the white-rot fungus Polyporus brumalis exposes the biotechnological potential of its oxidative enzymes for delignifying raw plant biomass.</title>
        <authorList>
            <person name="Miyauchi S."/>
            <person name="Rancon A."/>
            <person name="Drula E."/>
            <person name="Hage H."/>
            <person name="Chaduli D."/>
            <person name="Favel A."/>
            <person name="Grisel S."/>
            <person name="Henrissat B."/>
            <person name="Herpoel-Gimbert I."/>
            <person name="Ruiz-Duenas F.J."/>
            <person name="Chevret D."/>
            <person name="Hainaut M."/>
            <person name="Lin J."/>
            <person name="Wang M."/>
            <person name="Pangilinan J."/>
            <person name="Lipzen A."/>
            <person name="Lesage-Meessen L."/>
            <person name="Navarro D."/>
            <person name="Riley R."/>
            <person name="Grigoriev I.V."/>
            <person name="Zhou S."/>
            <person name="Raouche S."/>
            <person name="Rosso M.N."/>
        </authorList>
    </citation>
    <scope>NUCLEOTIDE SEQUENCE [LARGE SCALE GENOMIC DNA]</scope>
    <source>
        <strain evidence="2 3">BRFM 1820</strain>
    </source>
</reference>
<keyword evidence="3" id="KW-1185">Reference proteome</keyword>
<name>A0A371CLJ0_9APHY</name>
<protein>
    <submittedName>
        <fullName evidence="2">Uncharacterized protein</fullName>
    </submittedName>
</protein>
<evidence type="ECO:0000256" key="1">
    <source>
        <dbReference type="SAM" id="MobiDB-lite"/>
    </source>
</evidence>
<evidence type="ECO:0000313" key="3">
    <source>
        <dbReference type="Proteomes" id="UP000256964"/>
    </source>
</evidence>
<dbReference type="EMBL" id="KZ857522">
    <property type="protein sequence ID" value="RDX41149.1"/>
    <property type="molecule type" value="Genomic_DNA"/>
</dbReference>
<sequence>MASHQVHIECILSNITHVFPPPPSPIRLTYRSTPARTVLTRPRNVHAYLARLSRVPNHQHNTLPVSSPRHPRAQSTVGGCPPGDSGAPSSSSRFRARGRVFKFPSVQHRTSRRLPRFGRHAVVRPLRQGPRCTGCSFARSPSNWKASRPLSYCCLHSPRSIYADLGVCMRRERQLTKSEPCASAASSSVFLPSPPSGSHPSHPLAVVYVSLAQALHINFHGSTDLPFLGLDWPLARGDFLPRAHLRPARADRISLAPHPA</sequence>
<feature type="region of interest" description="Disordered" evidence="1">
    <location>
        <begin position="58"/>
        <end position="93"/>
    </location>
</feature>
<gene>
    <name evidence="2" type="ORF">OH76DRAFT_250434</name>
</gene>
<dbReference type="AlphaFoldDB" id="A0A371CLJ0"/>
<organism evidence="2 3">
    <name type="scientific">Lentinus brumalis</name>
    <dbReference type="NCBI Taxonomy" id="2498619"/>
    <lineage>
        <taxon>Eukaryota</taxon>
        <taxon>Fungi</taxon>
        <taxon>Dikarya</taxon>
        <taxon>Basidiomycota</taxon>
        <taxon>Agaricomycotina</taxon>
        <taxon>Agaricomycetes</taxon>
        <taxon>Polyporales</taxon>
        <taxon>Polyporaceae</taxon>
        <taxon>Lentinus</taxon>
    </lineage>
</organism>